<dbReference type="AlphaFoldDB" id="A0A918FHV1"/>
<reference evidence="1" key="1">
    <citation type="journal article" date="2014" name="Int. J. Syst. Evol. Microbiol.">
        <title>Complete genome sequence of Corynebacterium casei LMG S-19264T (=DSM 44701T), isolated from a smear-ripened cheese.</title>
        <authorList>
            <consortium name="US DOE Joint Genome Institute (JGI-PGF)"/>
            <person name="Walter F."/>
            <person name="Albersmeier A."/>
            <person name="Kalinowski J."/>
            <person name="Ruckert C."/>
        </authorList>
    </citation>
    <scope>NUCLEOTIDE SEQUENCE</scope>
    <source>
        <strain evidence="1">JCM 31311</strain>
    </source>
</reference>
<evidence type="ECO:0000313" key="2">
    <source>
        <dbReference type="Proteomes" id="UP000603865"/>
    </source>
</evidence>
<reference evidence="1" key="2">
    <citation type="submission" date="2020-09" db="EMBL/GenBank/DDBJ databases">
        <authorList>
            <person name="Sun Q."/>
            <person name="Ohkuma M."/>
        </authorList>
    </citation>
    <scope>NUCLEOTIDE SEQUENCE</scope>
    <source>
        <strain evidence="1">JCM 31311</strain>
    </source>
</reference>
<sequence>MTAGDFKINPITKAGRAKGKTSSVRPVTCELNIVKKYSAGIMMLHISKEG</sequence>
<organism evidence="1 2">
    <name type="scientific">Deinococcus ruber</name>
    <dbReference type="NCBI Taxonomy" id="1848197"/>
    <lineage>
        <taxon>Bacteria</taxon>
        <taxon>Thermotogati</taxon>
        <taxon>Deinococcota</taxon>
        <taxon>Deinococci</taxon>
        <taxon>Deinococcales</taxon>
        <taxon>Deinococcaceae</taxon>
        <taxon>Deinococcus</taxon>
    </lineage>
</organism>
<comment type="caution">
    <text evidence="1">The sequence shown here is derived from an EMBL/GenBank/DDBJ whole genome shotgun (WGS) entry which is preliminary data.</text>
</comment>
<gene>
    <name evidence="1" type="ORF">GCM10008957_54600</name>
</gene>
<accession>A0A918FHV1</accession>
<proteinExistence type="predicted"/>
<evidence type="ECO:0000313" key="1">
    <source>
        <dbReference type="EMBL" id="GGR38582.1"/>
    </source>
</evidence>
<keyword evidence="2" id="KW-1185">Reference proteome</keyword>
<dbReference type="Proteomes" id="UP000603865">
    <property type="component" value="Unassembled WGS sequence"/>
</dbReference>
<protein>
    <submittedName>
        <fullName evidence="1">Uncharacterized protein</fullName>
    </submittedName>
</protein>
<name>A0A918FHV1_9DEIO</name>
<dbReference type="EMBL" id="BMQL01000087">
    <property type="protein sequence ID" value="GGR38582.1"/>
    <property type="molecule type" value="Genomic_DNA"/>
</dbReference>